<evidence type="ECO:0000256" key="1">
    <source>
        <dbReference type="ARBA" id="ARBA00004196"/>
    </source>
</evidence>
<dbReference type="EMBL" id="CP136137">
    <property type="protein sequence ID" value="WYY08531.1"/>
    <property type="molecule type" value="Genomic_DNA"/>
</dbReference>
<dbReference type="InterPro" id="IPR017937">
    <property type="entry name" value="Thioredoxin_CS"/>
</dbReference>
<dbReference type="Proteomes" id="UP001479933">
    <property type="component" value="Chromosome"/>
</dbReference>
<keyword evidence="4" id="KW-1133">Transmembrane helix</keyword>
<dbReference type="PROSITE" id="PS00194">
    <property type="entry name" value="THIOREDOXIN_1"/>
    <property type="match status" value="1"/>
</dbReference>
<dbReference type="PROSITE" id="PS51352">
    <property type="entry name" value="THIOREDOXIN_2"/>
    <property type="match status" value="1"/>
</dbReference>
<dbReference type="Pfam" id="PF08534">
    <property type="entry name" value="Redoxin"/>
    <property type="match status" value="1"/>
</dbReference>
<reference evidence="6 7" key="1">
    <citation type="journal article" date="2023" name="Virus Evol.">
        <title>Computational host range prediction-The good, the bad, and the ugly.</title>
        <authorList>
            <person name="Howell A.A."/>
            <person name="Versoza C.J."/>
            <person name="Pfeifer S.P."/>
        </authorList>
    </citation>
    <scope>NUCLEOTIDE SEQUENCE [LARGE SCALE GENOMIC DNA]</scope>
    <source>
        <strain evidence="6 7">1610/1b</strain>
    </source>
</reference>
<proteinExistence type="predicted"/>
<dbReference type="PANTHER" id="PTHR42852">
    <property type="entry name" value="THIOL:DISULFIDE INTERCHANGE PROTEIN DSBE"/>
    <property type="match status" value="1"/>
</dbReference>
<dbReference type="PANTHER" id="PTHR42852:SF13">
    <property type="entry name" value="PROTEIN DIPZ"/>
    <property type="match status" value="1"/>
</dbReference>
<gene>
    <name evidence="6" type="ORF">RVF87_05505</name>
</gene>
<sequence>MKFLKEPAARATIVFVVIAVAMIVALWPRNGSSDDQASSPTSATESPTLPPVSDDEMRSLRADAALRSCPAGTGPAAPGSALTGVTVPCMQTGAPLDLGAATAGKPLVINMWAVWCLPCRKEMPLFDQFSQSAGERLNVLAVHAREGGDNQVFVLKFLAEVGVQVPVVTDPQGTIAKALGAPRIFPSTILVRADGTIAKVLPQVFYSEQQIADAVRENLGVDVAVAS</sequence>
<evidence type="ECO:0000259" key="5">
    <source>
        <dbReference type="PROSITE" id="PS51352"/>
    </source>
</evidence>
<keyword evidence="4" id="KW-0472">Membrane</keyword>
<dbReference type="InterPro" id="IPR013740">
    <property type="entry name" value="Redoxin"/>
</dbReference>
<dbReference type="InterPro" id="IPR036249">
    <property type="entry name" value="Thioredoxin-like_sf"/>
</dbReference>
<dbReference type="RefSeq" id="WP_066171657.1">
    <property type="nucleotide sequence ID" value="NZ_CP136137.1"/>
</dbReference>
<dbReference type="InterPro" id="IPR013766">
    <property type="entry name" value="Thioredoxin_domain"/>
</dbReference>
<evidence type="ECO:0000256" key="3">
    <source>
        <dbReference type="SAM" id="MobiDB-lite"/>
    </source>
</evidence>
<keyword evidence="2" id="KW-0201">Cytochrome c-type biogenesis</keyword>
<feature type="compositionally biased region" description="Low complexity" evidence="3">
    <location>
        <begin position="38"/>
        <end position="47"/>
    </location>
</feature>
<dbReference type="Gene3D" id="3.40.30.10">
    <property type="entry name" value="Glutaredoxin"/>
    <property type="match status" value="1"/>
</dbReference>
<keyword evidence="7" id="KW-1185">Reference proteome</keyword>
<organism evidence="6 7">
    <name type="scientific">Gordonia hydrophobica</name>
    <dbReference type="NCBI Taxonomy" id="40516"/>
    <lineage>
        <taxon>Bacteria</taxon>
        <taxon>Bacillati</taxon>
        <taxon>Actinomycetota</taxon>
        <taxon>Actinomycetes</taxon>
        <taxon>Mycobacteriales</taxon>
        <taxon>Gordoniaceae</taxon>
        <taxon>Gordonia</taxon>
    </lineage>
</organism>
<name>A0ABZ2U6N4_9ACTN</name>
<feature type="region of interest" description="Disordered" evidence="3">
    <location>
        <begin position="33"/>
        <end position="55"/>
    </location>
</feature>
<evidence type="ECO:0000313" key="6">
    <source>
        <dbReference type="EMBL" id="WYY08531.1"/>
    </source>
</evidence>
<keyword evidence="4" id="KW-0812">Transmembrane</keyword>
<evidence type="ECO:0000256" key="2">
    <source>
        <dbReference type="ARBA" id="ARBA00022748"/>
    </source>
</evidence>
<protein>
    <submittedName>
        <fullName evidence="6">TlpA disulfide reductase family protein</fullName>
    </submittedName>
</protein>
<dbReference type="InterPro" id="IPR050553">
    <property type="entry name" value="Thioredoxin_ResA/DsbE_sf"/>
</dbReference>
<feature type="domain" description="Thioredoxin" evidence="5">
    <location>
        <begin position="76"/>
        <end position="220"/>
    </location>
</feature>
<evidence type="ECO:0000256" key="4">
    <source>
        <dbReference type="SAM" id="Phobius"/>
    </source>
</evidence>
<dbReference type="CDD" id="cd02966">
    <property type="entry name" value="TlpA_like_family"/>
    <property type="match status" value="1"/>
</dbReference>
<feature type="transmembrane region" description="Helical" evidence="4">
    <location>
        <begin position="7"/>
        <end position="27"/>
    </location>
</feature>
<comment type="subcellular location">
    <subcellularLocation>
        <location evidence="1">Cell envelope</location>
    </subcellularLocation>
</comment>
<dbReference type="SUPFAM" id="SSF52833">
    <property type="entry name" value="Thioredoxin-like"/>
    <property type="match status" value="1"/>
</dbReference>
<accession>A0ABZ2U6N4</accession>
<evidence type="ECO:0000313" key="7">
    <source>
        <dbReference type="Proteomes" id="UP001479933"/>
    </source>
</evidence>